<feature type="signal peptide" evidence="2">
    <location>
        <begin position="1"/>
        <end position="20"/>
    </location>
</feature>
<dbReference type="EMBL" id="VFPJ01000001">
    <property type="protein sequence ID" value="TQM40095.1"/>
    <property type="molecule type" value="Genomic_DNA"/>
</dbReference>
<keyword evidence="2" id="KW-0732">Signal</keyword>
<comment type="caution">
    <text evidence="3">The sequence shown here is derived from an EMBL/GenBank/DDBJ whole genome shotgun (WGS) entry which is preliminary data.</text>
</comment>
<protein>
    <submittedName>
        <fullName evidence="3">Uncharacterized protein</fullName>
    </submittedName>
</protein>
<name>A0A543G225_9FLAO</name>
<evidence type="ECO:0000313" key="4">
    <source>
        <dbReference type="Proteomes" id="UP000320773"/>
    </source>
</evidence>
<evidence type="ECO:0000256" key="2">
    <source>
        <dbReference type="SAM" id="SignalP"/>
    </source>
</evidence>
<accession>A0A543G225</accession>
<proteinExistence type="predicted"/>
<keyword evidence="1" id="KW-0175">Coiled coil</keyword>
<dbReference type="SUPFAM" id="SSF51126">
    <property type="entry name" value="Pectin lyase-like"/>
    <property type="match status" value="1"/>
</dbReference>
<dbReference type="Proteomes" id="UP000320773">
    <property type="component" value="Unassembled WGS sequence"/>
</dbReference>
<feature type="coiled-coil region" evidence="1">
    <location>
        <begin position="705"/>
        <end position="732"/>
    </location>
</feature>
<sequence length="735" mass="80762">MRKINSILLLLFCIVINNLANSQSIKTVYTIGSTISTGTSQQQNSTCYPYTPIPIRPPAGSTANNTDVIEGNLNNSFLATTNTENYSTIIANAYARGFRKFYFQEGLYVVSQPIDLSGLNGITIEGSGARTVFKPASTTLEAIFKISNNYNSKIMNLNMDLKVTLDCNAPADTADANTGIKIGTQVGRCLFEGLFFRSYIGNDNATMNSTSPILVTLTAGQESDWNTFNNIQFQRCTGGIVLDINQTGILPAQKGNFNSNKFSNIHFEHAKVAIEFKGNGGAIEGNLFTDIDLQGKKVAPDMTTDFVKNIRGDNNIFQNFQIADYTPGTGYVFSVASGATRTTIANCEVDGNFHSATQNSNEEKNGWYIDNGTGTQFLNNASSNRFSDFAFKNVNELVYEGQIIDNAVENNGVSEVNHPNHNNLFFRNFSRVRFNGKLDYFANTNSNVPPDFHVTDYKRIRLGTFNANRDMRTVSDNPGLLLNTANGNTGSLTEVLGHLQIQPFNAMALDAGTNNEASNIPRCELNTTTGQGQYMLTNATTTGVVQWTKISRVISGLAWDHIAIKNIKLDGFAITNNSNATPATNTDAGLRLDNAGNVRIGTAAPFTTNPAKLQVDGRTIIGTASQEMNDYDAAYKLIVNGKVRVRNEVYVKEAGLTWPDYVFANDYKLMPLQQVAQHIQEKGHLPNMPSATEVEKEGIAVGDIIKRQQEKIEELTLYLIEMQKKIEALEQNQKK</sequence>
<dbReference type="RefSeq" id="WP_141841283.1">
    <property type="nucleotide sequence ID" value="NZ_VFPJ01000001.1"/>
</dbReference>
<organism evidence="3 4">
    <name type="scientific">Flavobacterium branchiophilum</name>
    <dbReference type="NCBI Taxonomy" id="55197"/>
    <lineage>
        <taxon>Bacteria</taxon>
        <taxon>Pseudomonadati</taxon>
        <taxon>Bacteroidota</taxon>
        <taxon>Flavobacteriia</taxon>
        <taxon>Flavobacteriales</taxon>
        <taxon>Flavobacteriaceae</taxon>
        <taxon>Flavobacterium</taxon>
    </lineage>
</organism>
<dbReference type="InterPro" id="IPR011050">
    <property type="entry name" value="Pectin_lyase_fold/virulence"/>
</dbReference>
<evidence type="ECO:0000313" key="3">
    <source>
        <dbReference type="EMBL" id="TQM40095.1"/>
    </source>
</evidence>
<gene>
    <name evidence="3" type="ORF">BC670_0959</name>
</gene>
<dbReference type="AlphaFoldDB" id="A0A543G225"/>
<evidence type="ECO:0000256" key="1">
    <source>
        <dbReference type="SAM" id="Coils"/>
    </source>
</evidence>
<feature type="chain" id="PRO_5022085690" evidence="2">
    <location>
        <begin position="21"/>
        <end position="735"/>
    </location>
</feature>
<reference evidence="3 4" key="1">
    <citation type="submission" date="2019-06" db="EMBL/GenBank/DDBJ databases">
        <title>Genomic Encyclopedia of Archaeal and Bacterial Type Strains, Phase II (KMG-II): from individual species to whole genera.</title>
        <authorList>
            <person name="Goeker M."/>
        </authorList>
    </citation>
    <scope>NUCLEOTIDE SEQUENCE [LARGE SCALE GENOMIC DNA]</scope>
    <source>
        <strain evidence="3 4">DSM 24789</strain>
    </source>
</reference>